<comment type="similarity">
    <text evidence="4">Belongs to the group II decarboxylase family. Sphingosine-1-phosphate lyase subfamily.</text>
</comment>
<dbReference type="InterPro" id="IPR015421">
    <property type="entry name" value="PyrdxlP-dep_Trfase_major"/>
</dbReference>
<dbReference type="Pfam" id="PF00282">
    <property type="entry name" value="Pyridoxal_deC"/>
    <property type="match status" value="1"/>
</dbReference>
<evidence type="ECO:0000313" key="9">
    <source>
        <dbReference type="EMBL" id="GMI36369.1"/>
    </source>
</evidence>
<feature type="coiled-coil region" evidence="7">
    <location>
        <begin position="166"/>
        <end position="201"/>
    </location>
</feature>
<dbReference type="EC" id="4.1.2.27" evidence="5"/>
<name>A0ABQ6MYV3_9STRA</name>
<comment type="cofactor">
    <cofactor evidence="1">
        <name>pyridoxal 5'-phosphate</name>
        <dbReference type="ChEBI" id="CHEBI:597326"/>
    </cofactor>
</comment>
<keyword evidence="2" id="KW-0663">Pyridoxal phosphate</keyword>
<evidence type="ECO:0000256" key="4">
    <source>
        <dbReference type="ARBA" id="ARBA00038302"/>
    </source>
</evidence>
<dbReference type="Gene3D" id="3.40.640.10">
    <property type="entry name" value="Type I PLP-dependent aspartate aminotransferase-like (Major domain)"/>
    <property type="match status" value="1"/>
</dbReference>
<proteinExistence type="inferred from homology"/>
<keyword evidence="8" id="KW-0472">Membrane</keyword>
<gene>
    <name evidence="9" type="ORF">TeGR_g2285</name>
</gene>
<evidence type="ECO:0000256" key="7">
    <source>
        <dbReference type="SAM" id="Coils"/>
    </source>
</evidence>
<accession>A0ABQ6MYV3</accession>
<dbReference type="Proteomes" id="UP001165060">
    <property type="component" value="Unassembled WGS sequence"/>
</dbReference>
<sequence>MSSALFKQNVVELTREYISPALASHFEWSMDSPAHTITTIVLLLTALTAALAAAPPRQRVMRDFRGVARVLSALGMVYRFVTVMYLPSYAIEHDLFDYTISALQSFYTTLEFYTSLHLPAKLSSALMTCFRDLVGLAILRMIYTYLQSYRRTTFKEWKVTTTDRVFRLLKANLSVVRAELQKEEDKMEKSLTEELKDAKRKRTIVLPRKGRAAKTLMADFAKRGKAENKKWEDGLVSGAVYCGEKEHTELLSAAYAAFSLANPLHPDIWPSVNQFEAEIVSMCCNMMNGQMNGTKGDLSKVLDAVCGCISSGGTESIFLATKAHRELYCKSRGIKHPEVISCVTAHAAIDKACEILNIRHVRVPYKPNSYKIDVDAVKAAMSSDTIMIYSSAPTFPQGVIDDIPALGKIALEHDVGLHVDCCLGGFVLPFAKKQGYDIPEFDFTVPGVTTMSCDTHKYGYASKGTSVVMYHDKELRRCQYFCYPEWTGGLYVTPTLAGSRPGALSAACWASMMAMGEEGYTERVIDIMDTTQWIAEMVNNIEGLYLLGDPKSMIVCFDSKQFNIYRVGDKMAKKGWSLNSLQKPSCIHMCVTLRTVEHSEKFVDDLTECVEEVLEEGNDGKLTGNAAVYGMSGSMPPGPVNELLCCYTDTILKA</sequence>
<evidence type="ECO:0000256" key="3">
    <source>
        <dbReference type="ARBA" id="ARBA00023239"/>
    </source>
</evidence>
<dbReference type="InterPro" id="IPR002129">
    <property type="entry name" value="PyrdxlP-dep_de-COase"/>
</dbReference>
<dbReference type="InterPro" id="IPR050477">
    <property type="entry name" value="GrpII_AminoAcid_Decarb"/>
</dbReference>
<dbReference type="Gene3D" id="3.90.1150.10">
    <property type="entry name" value="Aspartate Aminotransferase, domain 1"/>
    <property type="match status" value="1"/>
</dbReference>
<evidence type="ECO:0000256" key="1">
    <source>
        <dbReference type="ARBA" id="ARBA00001933"/>
    </source>
</evidence>
<keyword evidence="8" id="KW-0812">Transmembrane</keyword>
<dbReference type="SUPFAM" id="SSF53383">
    <property type="entry name" value="PLP-dependent transferases"/>
    <property type="match status" value="1"/>
</dbReference>
<reference evidence="9 10" key="1">
    <citation type="journal article" date="2023" name="Commun. Biol.">
        <title>Genome analysis of Parmales, the sister group of diatoms, reveals the evolutionary specialization of diatoms from phago-mixotrophs to photoautotrophs.</title>
        <authorList>
            <person name="Ban H."/>
            <person name="Sato S."/>
            <person name="Yoshikawa S."/>
            <person name="Yamada K."/>
            <person name="Nakamura Y."/>
            <person name="Ichinomiya M."/>
            <person name="Sato N."/>
            <person name="Blanc-Mathieu R."/>
            <person name="Endo H."/>
            <person name="Kuwata A."/>
            <person name="Ogata H."/>
        </authorList>
    </citation>
    <scope>NUCLEOTIDE SEQUENCE [LARGE SCALE GENOMIC DNA]</scope>
</reference>
<evidence type="ECO:0000256" key="6">
    <source>
        <dbReference type="ARBA" id="ARBA00042568"/>
    </source>
</evidence>
<organism evidence="9 10">
    <name type="scientific">Tetraparma gracilis</name>
    <dbReference type="NCBI Taxonomy" id="2962635"/>
    <lineage>
        <taxon>Eukaryota</taxon>
        <taxon>Sar</taxon>
        <taxon>Stramenopiles</taxon>
        <taxon>Ochrophyta</taxon>
        <taxon>Bolidophyceae</taxon>
        <taxon>Parmales</taxon>
        <taxon>Triparmaceae</taxon>
        <taxon>Tetraparma</taxon>
    </lineage>
</organism>
<evidence type="ECO:0000256" key="5">
    <source>
        <dbReference type="ARBA" id="ARBA00038965"/>
    </source>
</evidence>
<evidence type="ECO:0000256" key="8">
    <source>
        <dbReference type="SAM" id="Phobius"/>
    </source>
</evidence>
<keyword evidence="8" id="KW-1133">Transmembrane helix</keyword>
<dbReference type="EMBL" id="BRYB01000727">
    <property type="protein sequence ID" value="GMI36369.1"/>
    <property type="molecule type" value="Genomic_DNA"/>
</dbReference>
<dbReference type="Gene3D" id="6.10.140.2150">
    <property type="match status" value="1"/>
</dbReference>
<evidence type="ECO:0000256" key="2">
    <source>
        <dbReference type="ARBA" id="ARBA00022898"/>
    </source>
</evidence>
<protein>
    <recommendedName>
        <fullName evidence="5">sphinganine-1-phosphate aldolase</fullName>
        <ecNumber evidence="5">4.1.2.27</ecNumber>
    </recommendedName>
    <alternativeName>
        <fullName evidence="6">Sphingosine-1-phosphate aldolase</fullName>
    </alternativeName>
</protein>
<dbReference type="InterPro" id="IPR015424">
    <property type="entry name" value="PyrdxlP-dep_Trfase"/>
</dbReference>
<comment type="caution">
    <text evidence="9">The sequence shown here is derived from an EMBL/GenBank/DDBJ whole genome shotgun (WGS) entry which is preliminary data.</text>
</comment>
<feature type="transmembrane region" description="Helical" evidence="8">
    <location>
        <begin position="66"/>
        <end position="86"/>
    </location>
</feature>
<evidence type="ECO:0000313" key="10">
    <source>
        <dbReference type="Proteomes" id="UP001165060"/>
    </source>
</evidence>
<dbReference type="InterPro" id="IPR015422">
    <property type="entry name" value="PyrdxlP-dep_Trfase_small"/>
</dbReference>
<keyword evidence="10" id="KW-1185">Reference proteome</keyword>
<dbReference type="PANTHER" id="PTHR42735">
    <property type="match status" value="1"/>
</dbReference>
<keyword evidence="3" id="KW-0456">Lyase</keyword>
<dbReference type="PANTHER" id="PTHR42735:SF6">
    <property type="entry name" value="SPHINGOSINE-1-PHOSPHATE LYASE 1"/>
    <property type="match status" value="1"/>
</dbReference>
<feature type="transmembrane region" description="Helical" evidence="8">
    <location>
        <begin position="34"/>
        <end position="54"/>
    </location>
</feature>
<keyword evidence="7" id="KW-0175">Coiled coil</keyword>